<protein>
    <recommendedName>
        <fullName evidence="2">F-box domain-containing protein</fullName>
    </recommendedName>
</protein>
<accession>A0A5N5DMY1</accession>
<feature type="compositionally biased region" description="Acidic residues" evidence="1">
    <location>
        <begin position="364"/>
        <end position="413"/>
    </location>
</feature>
<dbReference type="InterPro" id="IPR032675">
    <property type="entry name" value="LRR_dom_sf"/>
</dbReference>
<feature type="domain" description="F-box" evidence="2">
    <location>
        <begin position="1"/>
        <end position="47"/>
    </location>
</feature>
<dbReference type="SUPFAM" id="SSF52047">
    <property type="entry name" value="RNI-like"/>
    <property type="match status" value="1"/>
</dbReference>
<dbReference type="InterPro" id="IPR036047">
    <property type="entry name" value="F-box-like_dom_sf"/>
</dbReference>
<evidence type="ECO:0000313" key="4">
    <source>
        <dbReference type="Proteomes" id="UP000325902"/>
    </source>
</evidence>
<dbReference type="Gene3D" id="3.80.10.10">
    <property type="entry name" value="Ribonuclease Inhibitor"/>
    <property type="match status" value="1"/>
</dbReference>
<dbReference type="InterPro" id="IPR001810">
    <property type="entry name" value="F-box_dom"/>
</dbReference>
<evidence type="ECO:0000313" key="3">
    <source>
        <dbReference type="EMBL" id="KAB2579288.1"/>
    </source>
</evidence>
<keyword evidence="4" id="KW-1185">Reference proteome</keyword>
<dbReference type="PROSITE" id="PS50181">
    <property type="entry name" value="FBOX"/>
    <property type="match status" value="1"/>
</dbReference>
<name>A0A5N5DMY1_9PEZI</name>
<comment type="caution">
    <text evidence="3">The sequence shown here is derived from an EMBL/GenBank/DDBJ whole genome shotgun (WGS) entry which is preliminary data.</text>
</comment>
<dbReference type="Proteomes" id="UP000325902">
    <property type="component" value="Unassembled WGS sequence"/>
</dbReference>
<evidence type="ECO:0000256" key="1">
    <source>
        <dbReference type="SAM" id="MobiDB-lite"/>
    </source>
</evidence>
<organism evidence="3 4">
    <name type="scientific">Lasiodiplodia theobromae</name>
    <dbReference type="NCBI Taxonomy" id="45133"/>
    <lineage>
        <taxon>Eukaryota</taxon>
        <taxon>Fungi</taxon>
        <taxon>Dikarya</taxon>
        <taxon>Ascomycota</taxon>
        <taxon>Pezizomycotina</taxon>
        <taxon>Dothideomycetes</taxon>
        <taxon>Dothideomycetes incertae sedis</taxon>
        <taxon>Botryosphaeriales</taxon>
        <taxon>Botryosphaeriaceae</taxon>
        <taxon>Lasiodiplodia</taxon>
    </lineage>
</organism>
<reference evidence="3 4" key="1">
    <citation type="journal article" date="2019" name="Sci. Rep.">
        <title>A multi-omics analysis of the grapevine pathogen Lasiodiplodia theobromae reveals that temperature affects the expression of virulence- and pathogenicity-related genes.</title>
        <authorList>
            <person name="Felix C."/>
            <person name="Meneses R."/>
            <person name="Goncalves M.F.M."/>
            <person name="Tilleman L."/>
            <person name="Duarte A.S."/>
            <person name="Jorrin-Novo J.V."/>
            <person name="Van de Peer Y."/>
            <person name="Deforce D."/>
            <person name="Van Nieuwerburgh F."/>
            <person name="Esteves A.C."/>
            <person name="Alves A."/>
        </authorList>
    </citation>
    <scope>NUCLEOTIDE SEQUENCE [LARGE SCALE GENOMIC DNA]</scope>
    <source>
        <strain evidence="3 4">LA-SOL3</strain>
    </source>
</reference>
<evidence type="ECO:0000259" key="2">
    <source>
        <dbReference type="PROSITE" id="PS50181"/>
    </source>
</evidence>
<dbReference type="EMBL" id="VCHE01000008">
    <property type="protein sequence ID" value="KAB2579288.1"/>
    <property type="molecule type" value="Genomic_DNA"/>
</dbReference>
<feature type="region of interest" description="Disordered" evidence="1">
    <location>
        <begin position="347"/>
        <end position="414"/>
    </location>
</feature>
<dbReference type="AlphaFoldDB" id="A0A5N5DMY1"/>
<proteinExistence type="predicted"/>
<sequence length="588" mass="66264">MPELLDLPTELLLKVVSVLHRSQDVAAVAFTCKQLNRVASGELYERIRLHITAPNDPAKLGVIVNLASSLFLGDPALRNSTKTIAITLPPLSTHYLPRLVSPEVMKNLHAAASVDASEELARWGMTASQQRVSLADGQVWAYITLFLRACQNIRTLTLDGNFFEKLGFWDTDLSVFEELDTVELITTDTERFPRPRPSVTILASLSDVPNLRTLRLTVNGPWTFPRLWLLQAPRRSFHLFTNITVLVLWKSELNMLTIRTLLGHMPHLVTLEIDLLFGIQIESHDFSLKWCLVDLCRLRKAILGTGLPGALGRNRAEGKHCSSTLENLKISVDFSLRRSRTPTEIMIFEDHVLPEQEEASSGWDDSDSDESSDESSEQEEESDSDQDEESDSDDEDEDEENDSEDEDEDEEGDNVSYGAVYESDTTSGPIHQRRTHWEINKLGSLKRLKNLKKLEIEPMLLFGNLRSAPAQDDSDMEPERIPYWAPLDALLPDSLEEFHIACGPVDWVLLWESEWKIEESQGAGADLDSLFEMFKAYKEGGGNMPNLRKVVNTAQASVGLPEGASWDEQQMQLKNMLEDLAIDYEWSG</sequence>
<gene>
    <name evidence="3" type="ORF">DBV05_g2215</name>
</gene>
<dbReference type="SUPFAM" id="SSF81383">
    <property type="entry name" value="F-box domain"/>
    <property type="match status" value="1"/>
</dbReference>
<dbReference type="Pfam" id="PF12937">
    <property type="entry name" value="F-box-like"/>
    <property type="match status" value="1"/>
</dbReference>
<dbReference type="OrthoDB" id="10462840at2759"/>